<dbReference type="Pfam" id="PF14518">
    <property type="entry name" value="Haem_oxygenas_2"/>
    <property type="match status" value="1"/>
</dbReference>
<dbReference type="SUPFAM" id="SSF48613">
    <property type="entry name" value="Heme oxygenase-like"/>
    <property type="match status" value="1"/>
</dbReference>
<dbReference type="Gene3D" id="1.20.910.10">
    <property type="entry name" value="Heme oxygenase-like"/>
    <property type="match status" value="1"/>
</dbReference>
<sequence>MLLPDPRGPLSAEVIEALAVPAAQGSFPPPPADLPVDVLHDDDVQLALWVLYELHYEGFSGVDGAWEWDSRAVAYLARLEADFLTALQDMAPVPDTDAAAPLHERIEALTEAAPNAGVSRYMQRDATAEQFREYLVVKSVYHLKESDPQSFVLPRLRGLPKVRLAELQYDEYGGGRPDRHHQTLFAGTLRAAGLDDTYGVYLDLVPGITLAVNNAMSMFGLHRRHRGSAMGHLAAFEATSSIPCRRIAQGVRRIGFPEAAADYFDEHVEADAIHEQLAMREICGVMAEEDPSLADSILLGSWVCCYLDYLDGLELVGRWSAGESVLRGQAARRLPRQRPADRAAPMVGAA</sequence>
<dbReference type="InterPro" id="IPR016084">
    <property type="entry name" value="Haem_Oase-like_multi-hlx"/>
</dbReference>
<reference evidence="1" key="1">
    <citation type="submission" date="2020-02" db="EMBL/GenBank/DDBJ databases">
        <authorList>
            <person name="Meier V. D."/>
        </authorList>
    </citation>
    <scope>NUCLEOTIDE SEQUENCE</scope>
    <source>
        <strain evidence="1">AVDCRST_MAG36</strain>
    </source>
</reference>
<accession>A0A6J4MTT4</accession>
<name>A0A6J4MTT4_9ACTN</name>
<proteinExistence type="predicted"/>
<evidence type="ECO:0000313" key="1">
    <source>
        <dbReference type="EMBL" id="CAA9366577.1"/>
    </source>
</evidence>
<evidence type="ECO:0008006" key="2">
    <source>
        <dbReference type="Google" id="ProtNLM"/>
    </source>
</evidence>
<dbReference type="SMART" id="SM01236">
    <property type="entry name" value="Haem_oxygenase_2"/>
    <property type="match status" value="1"/>
</dbReference>
<protein>
    <recommendedName>
        <fullName evidence="2">Iron-containing redox enzyme family protein</fullName>
    </recommendedName>
</protein>
<dbReference type="EMBL" id="CADCUH010000199">
    <property type="protein sequence ID" value="CAA9366577.1"/>
    <property type="molecule type" value="Genomic_DNA"/>
</dbReference>
<gene>
    <name evidence="1" type="ORF">AVDCRST_MAG36-3136</name>
</gene>
<dbReference type="AlphaFoldDB" id="A0A6J4MTT4"/>
<organism evidence="1">
    <name type="scientific">uncultured Nocardioidaceae bacterium</name>
    <dbReference type="NCBI Taxonomy" id="253824"/>
    <lineage>
        <taxon>Bacteria</taxon>
        <taxon>Bacillati</taxon>
        <taxon>Actinomycetota</taxon>
        <taxon>Actinomycetes</taxon>
        <taxon>Propionibacteriales</taxon>
        <taxon>Nocardioidaceae</taxon>
        <taxon>environmental samples</taxon>
    </lineage>
</organism>